<keyword evidence="3" id="KW-1185">Reference proteome</keyword>
<dbReference type="AlphaFoldDB" id="T1IM44"/>
<dbReference type="EMBL" id="JH430967">
    <property type="status" value="NOT_ANNOTATED_CDS"/>
    <property type="molecule type" value="Genomic_DNA"/>
</dbReference>
<dbReference type="HOGENOM" id="CLU_1221043_0_0_1"/>
<protein>
    <submittedName>
        <fullName evidence="2">Uncharacterized protein</fullName>
    </submittedName>
</protein>
<accession>T1IM44</accession>
<feature type="chain" id="PRO_5004579328" evidence="1">
    <location>
        <begin position="23"/>
        <end position="227"/>
    </location>
</feature>
<dbReference type="Proteomes" id="UP000014500">
    <property type="component" value="Unassembled WGS sequence"/>
</dbReference>
<keyword evidence="1" id="KW-0732">Signal</keyword>
<evidence type="ECO:0000313" key="2">
    <source>
        <dbReference type="EnsemblMetazoa" id="SMAR002038-PA"/>
    </source>
</evidence>
<proteinExistence type="predicted"/>
<reference evidence="3" key="1">
    <citation type="submission" date="2011-05" db="EMBL/GenBank/DDBJ databases">
        <authorList>
            <person name="Richards S.R."/>
            <person name="Qu J."/>
            <person name="Jiang H."/>
            <person name="Jhangiani S.N."/>
            <person name="Agravi P."/>
            <person name="Goodspeed R."/>
            <person name="Gross S."/>
            <person name="Mandapat C."/>
            <person name="Jackson L."/>
            <person name="Mathew T."/>
            <person name="Pu L."/>
            <person name="Thornton R."/>
            <person name="Saada N."/>
            <person name="Wilczek-Boney K.B."/>
            <person name="Lee S."/>
            <person name="Kovar C."/>
            <person name="Wu Y."/>
            <person name="Scherer S.E."/>
            <person name="Worley K.C."/>
            <person name="Muzny D.M."/>
            <person name="Gibbs R."/>
        </authorList>
    </citation>
    <scope>NUCLEOTIDE SEQUENCE</scope>
    <source>
        <strain evidence="3">Brora</strain>
    </source>
</reference>
<reference evidence="2" key="2">
    <citation type="submission" date="2015-02" db="UniProtKB">
        <authorList>
            <consortium name="EnsemblMetazoa"/>
        </authorList>
    </citation>
    <scope>IDENTIFICATION</scope>
</reference>
<evidence type="ECO:0000313" key="3">
    <source>
        <dbReference type="Proteomes" id="UP000014500"/>
    </source>
</evidence>
<name>T1IM44_STRMM</name>
<organism evidence="2 3">
    <name type="scientific">Strigamia maritima</name>
    <name type="common">European centipede</name>
    <name type="synonym">Geophilus maritimus</name>
    <dbReference type="NCBI Taxonomy" id="126957"/>
    <lineage>
        <taxon>Eukaryota</taxon>
        <taxon>Metazoa</taxon>
        <taxon>Ecdysozoa</taxon>
        <taxon>Arthropoda</taxon>
        <taxon>Myriapoda</taxon>
        <taxon>Chilopoda</taxon>
        <taxon>Pleurostigmophora</taxon>
        <taxon>Geophilomorpha</taxon>
        <taxon>Linotaeniidae</taxon>
        <taxon>Strigamia</taxon>
    </lineage>
</organism>
<sequence>MFMIRNYVLLHLIFLGSSIANCDEICCKDLIEEKVQEMNRKTSNSSLFFDVLLCQFGFISGLNGMYTNGNACLSKDDSDEVDDLPVYRQIVNIGFKKLLLSCKAKYFSEVYNTLKKFESTLLIHMSWTNLKLRIQFDFIPDTVEDTETQINYLRSVQVTGFHLGDLEIWLSSKKLVFGFFCWLLTYPTVIRYILGFFGQIILEFYLDDIIRNTKLSGSVYYLHCDYF</sequence>
<evidence type="ECO:0000256" key="1">
    <source>
        <dbReference type="SAM" id="SignalP"/>
    </source>
</evidence>
<dbReference type="EnsemblMetazoa" id="SMAR002038-RA">
    <property type="protein sequence ID" value="SMAR002038-PA"/>
    <property type="gene ID" value="SMAR002038"/>
</dbReference>
<feature type="signal peptide" evidence="1">
    <location>
        <begin position="1"/>
        <end position="22"/>
    </location>
</feature>